<dbReference type="InterPro" id="IPR052895">
    <property type="entry name" value="HetReg/Transcr_Mod"/>
</dbReference>
<evidence type="ECO:0000313" key="3">
    <source>
        <dbReference type="Proteomes" id="UP001610335"/>
    </source>
</evidence>
<accession>A0ABR4HQS5</accession>
<sequence>MWPIKTWFSSKPGNPAPSQKGINAEASKNIFTRLSNSQKSFRLVTLLPGSPDDGIECSIQEATLDPAPSVSYDALSYLCGSFTKPEDTIQLKGETFRVTRNLAEALRNLRHRNQEIILWVDALCINPADDNERDAQISLMGPIYKNAQNVVAFLGTHDEFHFLNRLEPYDDKESALLELLVSYSTLKSLRVCMFGSVHLKSHEGPDDIHILARRVEWNPRFDQLGSLEAPLPTIGFLDGLLDSQCLEPSDHIYAFCHLLAPDIQSDIDINVQKRPEEIICQASQAIIKNTQNLSIITIRGRQAYPLEQWQFDLLPSWCPFFGVPYLNKPLPSEDYTRRYGTEEIAIFSADGKIMHTKGLILGKINSVTDHKHFVSQSFKDIEWVNKARVDSERNYACKCIALIEAQAGKGADLYSTVLWNVLDREFGLLECLQEMAELTAKQQSQLNKFAEYFHSRQLCFFTYDDDPIFRESAAAQSLPDGIPFDFAIIPGRACVGDLLCAILGCEQLVVLRAQGKHYQVIGEAKVVDRTDHDILYYFGPSKYRSFALL</sequence>
<dbReference type="EMBL" id="JBFXLS010000090">
    <property type="protein sequence ID" value="KAL2817710.1"/>
    <property type="molecule type" value="Genomic_DNA"/>
</dbReference>
<evidence type="ECO:0000259" key="1">
    <source>
        <dbReference type="Pfam" id="PF06985"/>
    </source>
</evidence>
<dbReference type="Pfam" id="PF06985">
    <property type="entry name" value="HET"/>
    <property type="match status" value="1"/>
</dbReference>
<reference evidence="2 3" key="1">
    <citation type="submission" date="2024-07" db="EMBL/GenBank/DDBJ databases">
        <title>Section-level genome sequencing and comparative genomics of Aspergillus sections Usti and Cavernicolus.</title>
        <authorList>
            <consortium name="Lawrence Berkeley National Laboratory"/>
            <person name="Nybo J.L."/>
            <person name="Vesth T.C."/>
            <person name="Theobald S."/>
            <person name="Frisvad J.C."/>
            <person name="Larsen T.O."/>
            <person name="Kjaerboelling I."/>
            <person name="Rothschild-Mancinelli K."/>
            <person name="Lyhne E.K."/>
            <person name="Kogle M.E."/>
            <person name="Barry K."/>
            <person name="Clum A."/>
            <person name="Na H."/>
            <person name="Ledsgaard L."/>
            <person name="Lin J."/>
            <person name="Lipzen A."/>
            <person name="Kuo A."/>
            <person name="Riley R."/>
            <person name="Mondo S."/>
            <person name="LaButti K."/>
            <person name="Haridas S."/>
            <person name="Pangalinan J."/>
            <person name="Salamov A.A."/>
            <person name="Simmons B.A."/>
            <person name="Magnuson J.K."/>
            <person name="Chen J."/>
            <person name="Drula E."/>
            <person name="Henrissat B."/>
            <person name="Wiebenga A."/>
            <person name="Lubbers R.J."/>
            <person name="Gomes A.C."/>
            <person name="Makela M.R."/>
            <person name="Stajich J."/>
            <person name="Grigoriev I.V."/>
            <person name="Mortensen U.H."/>
            <person name="De vries R.P."/>
            <person name="Baker S.E."/>
            <person name="Andersen M.R."/>
        </authorList>
    </citation>
    <scope>NUCLEOTIDE SEQUENCE [LARGE SCALE GENOMIC DNA]</scope>
    <source>
        <strain evidence="2 3">CBS 600.67</strain>
    </source>
</reference>
<name>A0ABR4HQS5_9EURO</name>
<dbReference type="Proteomes" id="UP001610335">
    <property type="component" value="Unassembled WGS sequence"/>
</dbReference>
<evidence type="ECO:0000313" key="2">
    <source>
        <dbReference type="EMBL" id="KAL2817710.1"/>
    </source>
</evidence>
<feature type="domain" description="Heterokaryon incompatibility" evidence="1">
    <location>
        <begin position="72"/>
        <end position="171"/>
    </location>
</feature>
<dbReference type="PANTHER" id="PTHR24148:SF64">
    <property type="entry name" value="HETEROKARYON INCOMPATIBILITY DOMAIN-CONTAINING PROTEIN"/>
    <property type="match status" value="1"/>
</dbReference>
<proteinExistence type="predicted"/>
<comment type="caution">
    <text evidence="2">The sequence shown here is derived from an EMBL/GenBank/DDBJ whole genome shotgun (WGS) entry which is preliminary data.</text>
</comment>
<dbReference type="PANTHER" id="PTHR24148">
    <property type="entry name" value="ANKYRIN REPEAT DOMAIN-CONTAINING PROTEIN 39 HOMOLOG-RELATED"/>
    <property type="match status" value="1"/>
</dbReference>
<dbReference type="InterPro" id="IPR010730">
    <property type="entry name" value="HET"/>
</dbReference>
<protein>
    <submittedName>
        <fullName evidence="2">Heterokaryon incompatibility protein-domain-containing protein</fullName>
    </submittedName>
</protein>
<keyword evidence="3" id="KW-1185">Reference proteome</keyword>
<organism evidence="2 3">
    <name type="scientific">Aspergillus cavernicola</name>
    <dbReference type="NCBI Taxonomy" id="176166"/>
    <lineage>
        <taxon>Eukaryota</taxon>
        <taxon>Fungi</taxon>
        <taxon>Dikarya</taxon>
        <taxon>Ascomycota</taxon>
        <taxon>Pezizomycotina</taxon>
        <taxon>Eurotiomycetes</taxon>
        <taxon>Eurotiomycetidae</taxon>
        <taxon>Eurotiales</taxon>
        <taxon>Aspergillaceae</taxon>
        <taxon>Aspergillus</taxon>
        <taxon>Aspergillus subgen. Nidulantes</taxon>
    </lineage>
</organism>
<gene>
    <name evidence="2" type="ORF">BDW59DRAFT_182218</name>
</gene>